<dbReference type="Pfam" id="PF13041">
    <property type="entry name" value="PPR_2"/>
    <property type="match status" value="3"/>
</dbReference>
<feature type="repeat" description="PPR" evidence="2">
    <location>
        <begin position="434"/>
        <end position="468"/>
    </location>
</feature>
<dbReference type="PROSITE" id="PS51375">
    <property type="entry name" value="PPR"/>
    <property type="match status" value="5"/>
</dbReference>
<gene>
    <name evidence="3" type="ORF">V6N12_005852</name>
</gene>
<organism evidence="3 4">
    <name type="scientific">Hibiscus sabdariffa</name>
    <name type="common">roselle</name>
    <dbReference type="NCBI Taxonomy" id="183260"/>
    <lineage>
        <taxon>Eukaryota</taxon>
        <taxon>Viridiplantae</taxon>
        <taxon>Streptophyta</taxon>
        <taxon>Embryophyta</taxon>
        <taxon>Tracheophyta</taxon>
        <taxon>Spermatophyta</taxon>
        <taxon>Magnoliopsida</taxon>
        <taxon>eudicotyledons</taxon>
        <taxon>Gunneridae</taxon>
        <taxon>Pentapetalae</taxon>
        <taxon>rosids</taxon>
        <taxon>malvids</taxon>
        <taxon>Malvales</taxon>
        <taxon>Malvaceae</taxon>
        <taxon>Malvoideae</taxon>
        <taxon>Hibiscus</taxon>
    </lineage>
</organism>
<proteinExistence type="predicted"/>
<dbReference type="Gene3D" id="1.25.40.10">
    <property type="entry name" value="Tetratricopeptide repeat domain"/>
    <property type="match status" value="4"/>
</dbReference>
<dbReference type="Pfam" id="PF20431">
    <property type="entry name" value="E_motif"/>
    <property type="match status" value="1"/>
</dbReference>
<feature type="repeat" description="PPR" evidence="2">
    <location>
        <begin position="192"/>
        <end position="222"/>
    </location>
</feature>
<dbReference type="InterPro" id="IPR046848">
    <property type="entry name" value="E_motif"/>
</dbReference>
<evidence type="ECO:0008006" key="5">
    <source>
        <dbReference type="Google" id="ProtNLM"/>
    </source>
</evidence>
<keyword evidence="1" id="KW-0677">Repeat</keyword>
<keyword evidence="4" id="KW-1185">Reference proteome</keyword>
<protein>
    <recommendedName>
        <fullName evidence="5">Pentatricopeptide repeat-containing protein</fullName>
    </recommendedName>
</protein>
<dbReference type="InterPro" id="IPR011990">
    <property type="entry name" value="TPR-like_helical_dom_sf"/>
</dbReference>
<dbReference type="PANTHER" id="PTHR47926:SF424">
    <property type="entry name" value="PENTACOTRIPEPTIDE-REPEAT REGION OF PRORP DOMAIN-CONTAINING PROTEIN"/>
    <property type="match status" value="1"/>
</dbReference>
<evidence type="ECO:0000256" key="1">
    <source>
        <dbReference type="ARBA" id="ARBA00022737"/>
    </source>
</evidence>
<reference evidence="3 4" key="1">
    <citation type="journal article" date="2024" name="G3 (Bethesda)">
        <title>Genome assembly of Hibiscus sabdariffa L. provides insights into metabolisms of medicinal natural products.</title>
        <authorList>
            <person name="Kim T."/>
        </authorList>
    </citation>
    <scope>NUCLEOTIDE SEQUENCE [LARGE SCALE GENOMIC DNA]</scope>
    <source>
        <strain evidence="3">TK-2024</strain>
        <tissue evidence="3">Old leaves</tissue>
    </source>
</reference>
<evidence type="ECO:0000313" key="3">
    <source>
        <dbReference type="EMBL" id="KAK8567256.1"/>
    </source>
</evidence>
<dbReference type="InterPro" id="IPR046960">
    <property type="entry name" value="PPR_At4g14850-like_plant"/>
</dbReference>
<dbReference type="EMBL" id="JBBPBM010000009">
    <property type="protein sequence ID" value="KAK8567256.1"/>
    <property type="molecule type" value="Genomic_DNA"/>
</dbReference>
<feature type="repeat" description="PPR" evidence="2">
    <location>
        <begin position="94"/>
        <end position="128"/>
    </location>
</feature>
<dbReference type="NCBIfam" id="TIGR00756">
    <property type="entry name" value="PPR"/>
    <property type="match status" value="6"/>
</dbReference>
<comment type="caution">
    <text evidence="3">The sequence shown here is derived from an EMBL/GenBank/DDBJ whole genome shotgun (WGS) entry which is preliminary data.</text>
</comment>
<dbReference type="Proteomes" id="UP001472677">
    <property type="component" value="Unassembled WGS sequence"/>
</dbReference>
<name>A0ABR2EW97_9ROSI</name>
<dbReference type="InterPro" id="IPR002885">
    <property type="entry name" value="PPR_rpt"/>
</dbReference>
<dbReference type="PANTHER" id="PTHR47926">
    <property type="entry name" value="PENTATRICOPEPTIDE REPEAT-CONTAINING PROTEIN"/>
    <property type="match status" value="1"/>
</dbReference>
<evidence type="ECO:0000256" key="2">
    <source>
        <dbReference type="PROSITE-ProRule" id="PRU00708"/>
    </source>
</evidence>
<accession>A0ABR2EW97</accession>
<evidence type="ECO:0000313" key="4">
    <source>
        <dbReference type="Proteomes" id="UP001472677"/>
    </source>
</evidence>
<sequence>MKQQIIRLVRNGLYREALILYGENLIANKFTFPPLFKACAKLNSPIHGQILHAHLIKTGFSHDIYAATALTDMYMKLDGFECALKVFSEMPDRNLASLNTIISGFGRNGHCKEALTVFKEISFGLWTPNSLTIATVLPACQSLELGMQVHSLAIKLGVEMDVYVATSLLTMYSNFGEIVLAVNMFVKMTDKNVVSYNAFLSGLLQNGVPLMALQVFKSMMESCQDGRPDRVTFVSVISACASLFYLQFGRQVHGILMKSQIQFDTMVGTALVDMYCKCRTWQWGYDIFNEMKGSWNLITWNSMIAGLMLNNQSEMAVALFEELEFEGMKRDSATWNSMIKGFSQLGEGFEAFKFFEKMQSAGVEPSLKCMTSLLPACSILSALKQGKEIHGLAIRRGISNEEFMATALIDMYMNCGYSSCARKIFNQFESKPDDPAFWNAMISGYGRNGENKAAFESFDLMLEENVKPNSATFIAVLSSCSHTGQVDRGLQVFRMMGKDCDLSPNLEHFGCVVDLLGRYGKLEEAKDLILQLPNPPASILASLLGACRYHLNYVLGEEMAMKLLELEPENPAPFVILSNIYAAVGSWGDVERIRRMIDDRGLRKFPGFSSISVTQKEVSHI</sequence>
<feature type="repeat" description="PPR" evidence="2">
    <location>
        <begin position="331"/>
        <end position="365"/>
    </location>
</feature>
<dbReference type="Pfam" id="PF01535">
    <property type="entry name" value="PPR"/>
    <property type="match status" value="2"/>
</dbReference>
<feature type="repeat" description="PPR" evidence="2">
    <location>
        <begin position="296"/>
        <end position="330"/>
    </location>
</feature>